<evidence type="ECO:0000313" key="1">
    <source>
        <dbReference type="EMBL" id="KKN60485.1"/>
    </source>
</evidence>
<dbReference type="AlphaFoldDB" id="A0A0F9RVK8"/>
<reference evidence="1" key="1">
    <citation type="journal article" date="2015" name="Nature">
        <title>Complex archaea that bridge the gap between prokaryotes and eukaryotes.</title>
        <authorList>
            <person name="Spang A."/>
            <person name="Saw J.H."/>
            <person name="Jorgensen S.L."/>
            <person name="Zaremba-Niedzwiedzka K."/>
            <person name="Martijn J."/>
            <person name="Lind A.E."/>
            <person name="van Eijk R."/>
            <person name="Schleper C."/>
            <person name="Guy L."/>
            <person name="Ettema T.J."/>
        </authorList>
    </citation>
    <scope>NUCLEOTIDE SEQUENCE</scope>
</reference>
<gene>
    <name evidence="1" type="ORF">LCGC14_0531310</name>
</gene>
<dbReference type="EMBL" id="LAZR01000694">
    <property type="protein sequence ID" value="KKN60485.1"/>
    <property type="molecule type" value="Genomic_DNA"/>
</dbReference>
<comment type="caution">
    <text evidence="1">The sequence shown here is derived from an EMBL/GenBank/DDBJ whole genome shotgun (WGS) entry which is preliminary data.</text>
</comment>
<sequence length="72" mass="8192">MSEKYKISFEVEPEEAKDNVLRLLGLLRVNGIIGASRILGILDPISKEEKEFSCFFDGDGNHRLDNIKIEKL</sequence>
<organism evidence="1">
    <name type="scientific">marine sediment metagenome</name>
    <dbReference type="NCBI Taxonomy" id="412755"/>
    <lineage>
        <taxon>unclassified sequences</taxon>
        <taxon>metagenomes</taxon>
        <taxon>ecological metagenomes</taxon>
    </lineage>
</organism>
<proteinExistence type="predicted"/>
<protein>
    <submittedName>
        <fullName evidence="1">Uncharacterized protein</fullName>
    </submittedName>
</protein>
<name>A0A0F9RVK8_9ZZZZ</name>
<accession>A0A0F9RVK8</accession>